<keyword evidence="7" id="KW-0139">CF(1)</keyword>
<evidence type="ECO:0000256" key="2">
    <source>
        <dbReference type="ARBA" id="ARBA00004184"/>
    </source>
</evidence>
<reference evidence="9 10" key="1">
    <citation type="submission" date="2018-02" db="EMBL/GenBank/DDBJ databases">
        <title>Genome sequences of Apibacter spp., gut symbionts of Asian honey bees.</title>
        <authorList>
            <person name="Kwong W.K."/>
            <person name="Steele M.I."/>
            <person name="Moran N.A."/>
        </authorList>
    </citation>
    <scope>NUCLEOTIDE SEQUENCE [LARGE SCALE GENOMIC DNA]</scope>
    <source>
        <strain evidence="10">wkB301</strain>
    </source>
</reference>
<organism evidence="9 10">
    <name type="scientific">Apibacter adventoris</name>
    <dbReference type="NCBI Taxonomy" id="1679466"/>
    <lineage>
        <taxon>Bacteria</taxon>
        <taxon>Pseudomonadati</taxon>
        <taxon>Bacteroidota</taxon>
        <taxon>Flavobacteriia</taxon>
        <taxon>Flavobacteriales</taxon>
        <taxon>Weeksellaceae</taxon>
        <taxon>Apibacter</taxon>
    </lineage>
</organism>
<name>A0A2S8AF74_9FLAO</name>
<dbReference type="Gene3D" id="2.60.15.10">
    <property type="entry name" value="F0F1 ATP synthase delta/epsilon subunit, N-terminal"/>
    <property type="match status" value="1"/>
</dbReference>
<dbReference type="Pfam" id="PF02823">
    <property type="entry name" value="ATP-synt_DE_N"/>
    <property type="match status" value="1"/>
</dbReference>
<evidence type="ECO:0000256" key="5">
    <source>
        <dbReference type="ARBA" id="ARBA00023065"/>
    </source>
</evidence>
<dbReference type="GO" id="GO:0045259">
    <property type="term" value="C:proton-transporting ATP synthase complex"/>
    <property type="evidence" value="ECO:0007669"/>
    <property type="project" value="UniProtKB-KW"/>
</dbReference>
<comment type="similarity">
    <text evidence="3">Belongs to the ATPase epsilon chain family.</text>
</comment>
<keyword evidence="10" id="KW-1185">Reference proteome</keyword>
<dbReference type="InterPro" id="IPR036771">
    <property type="entry name" value="ATPsynth_dsu/esu_N"/>
</dbReference>
<sequence length="89" mass="9692">MKIQILTPEDTIFDGEVSSVIIPGLHGEFQMLENHAAIVSALTSGKIKIESIISSSVNKNLTKEGKFDTYLIKGGILEFNNNKGIILCD</sequence>
<dbReference type="RefSeq" id="WP_105192153.1">
    <property type="nucleotide sequence ID" value="NZ_PSZM01000024.1"/>
</dbReference>
<evidence type="ECO:0000256" key="6">
    <source>
        <dbReference type="ARBA" id="ARBA00023136"/>
    </source>
</evidence>
<dbReference type="GO" id="GO:0046933">
    <property type="term" value="F:proton-transporting ATP synthase activity, rotational mechanism"/>
    <property type="evidence" value="ECO:0007669"/>
    <property type="project" value="InterPro"/>
</dbReference>
<gene>
    <name evidence="9" type="ORF">C4S77_03250</name>
</gene>
<feature type="domain" description="ATP synthase F1 complex delta/epsilon subunit N-terminal" evidence="8">
    <location>
        <begin position="1"/>
        <end position="89"/>
    </location>
</feature>
<keyword evidence="6" id="KW-0472">Membrane</keyword>
<evidence type="ECO:0000259" key="8">
    <source>
        <dbReference type="Pfam" id="PF02823"/>
    </source>
</evidence>
<evidence type="ECO:0000256" key="7">
    <source>
        <dbReference type="ARBA" id="ARBA00023196"/>
    </source>
</evidence>
<proteinExistence type="inferred from homology"/>
<evidence type="ECO:0000256" key="4">
    <source>
        <dbReference type="ARBA" id="ARBA00022448"/>
    </source>
</evidence>
<dbReference type="Proteomes" id="UP000238042">
    <property type="component" value="Unassembled WGS sequence"/>
</dbReference>
<comment type="function">
    <text evidence="1">Produces ATP from ADP in the presence of a proton gradient across the membrane.</text>
</comment>
<keyword evidence="4" id="KW-0813">Transport</keyword>
<dbReference type="InterPro" id="IPR001469">
    <property type="entry name" value="ATP_synth_F1_dsu/esu"/>
</dbReference>
<dbReference type="EMBL" id="PSZM01000024">
    <property type="protein sequence ID" value="PQL94194.1"/>
    <property type="molecule type" value="Genomic_DNA"/>
</dbReference>
<dbReference type="SUPFAM" id="SSF51344">
    <property type="entry name" value="Epsilon subunit of F1F0-ATP synthase N-terminal domain"/>
    <property type="match status" value="1"/>
</dbReference>
<accession>A0A2S8AF74</accession>
<dbReference type="InterPro" id="IPR020546">
    <property type="entry name" value="ATP_synth_F1_dsu/esu_N"/>
</dbReference>
<keyword evidence="5" id="KW-0406">Ion transport</keyword>
<dbReference type="CDD" id="cd12152">
    <property type="entry name" value="F1-ATPase_delta"/>
    <property type="match status" value="1"/>
</dbReference>
<protein>
    <submittedName>
        <fullName evidence="9">ATPase</fullName>
    </submittedName>
</protein>
<evidence type="ECO:0000256" key="3">
    <source>
        <dbReference type="ARBA" id="ARBA00005712"/>
    </source>
</evidence>
<dbReference type="GO" id="GO:0012505">
    <property type="term" value="C:endomembrane system"/>
    <property type="evidence" value="ECO:0007669"/>
    <property type="project" value="UniProtKB-SubCell"/>
</dbReference>
<keyword evidence="7" id="KW-0066">ATP synthesis</keyword>
<evidence type="ECO:0000313" key="10">
    <source>
        <dbReference type="Proteomes" id="UP000238042"/>
    </source>
</evidence>
<evidence type="ECO:0000313" key="9">
    <source>
        <dbReference type="EMBL" id="PQL94194.1"/>
    </source>
</evidence>
<evidence type="ECO:0000256" key="1">
    <source>
        <dbReference type="ARBA" id="ARBA00003543"/>
    </source>
</evidence>
<dbReference type="AlphaFoldDB" id="A0A2S8AF74"/>
<dbReference type="OrthoDB" id="5294255at2"/>
<comment type="subcellular location">
    <subcellularLocation>
        <location evidence="2">Endomembrane system</location>
        <topology evidence="2">Peripheral membrane protein</topology>
    </subcellularLocation>
</comment>
<comment type="caution">
    <text evidence="9">The sequence shown here is derived from an EMBL/GenBank/DDBJ whole genome shotgun (WGS) entry which is preliminary data.</text>
</comment>